<accession>A0A166JHL9</accession>
<evidence type="ECO:0000256" key="11">
    <source>
        <dbReference type="SAM" id="Coils"/>
    </source>
</evidence>
<dbReference type="Pfam" id="PF08286">
    <property type="entry name" value="Spc24"/>
    <property type="match status" value="1"/>
</dbReference>
<evidence type="ECO:0000256" key="5">
    <source>
        <dbReference type="ARBA" id="ARBA00022838"/>
    </source>
</evidence>
<evidence type="ECO:0000256" key="12">
    <source>
        <dbReference type="SAM" id="MobiDB-lite"/>
    </source>
</evidence>
<evidence type="ECO:0000256" key="4">
    <source>
        <dbReference type="ARBA" id="ARBA00022776"/>
    </source>
</evidence>
<dbReference type="PANTHER" id="PTHR22142:SF2">
    <property type="entry name" value="KINETOCHORE PROTEIN SPC24"/>
    <property type="match status" value="1"/>
</dbReference>
<keyword evidence="2 10" id="KW-0158">Chromosome</keyword>
<evidence type="ECO:0000256" key="9">
    <source>
        <dbReference type="ARBA" id="ARBA00023328"/>
    </source>
</evidence>
<evidence type="ECO:0000256" key="2">
    <source>
        <dbReference type="ARBA" id="ARBA00022454"/>
    </source>
</evidence>
<dbReference type="CDD" id="cd11565">
    <property type="entry name" value="RWD_Spc24"/>
    <property type="match status" value="1"/>
</dbReference>
<dbReference type="GO" id="GO:0007059">
    <property type="term" value="P:chromosome segregation"/>
    <property type="evidence" value="ECO:0007669"/>
    <property type="project" value="TreeGrafter"/>
</dbReference>
<comment type="function">
    <text evidence="10">Acts as a component of the essential kinetochore-associated NDC80 complex, which is required for chromosome segregation and spindle checkpoint activity.</text>
</comment>
<evidence type="ECO:0000256" key="8">
    <source>
        <dbReference type="ARBA" id="ARBA00023306"/>
    </source>
</evidence>
<evidence type="ECO:0000256" key="7">
    <source>
        <dbReference type="ARBA" id="ARBA00023242"/>
    </source>
</evidence>
<keyword evidence="14" id="KW-1185">Reference proteome</keyword>
<dbReference type="InterPro" id="IPR013252">
    <property type="entry name" value="Ndc80_Spc24"/>
</dbReference>
<evidence type="ECO:0000313" key="13">
    <source>
        <dbReference type="EMBL" id="KZP20867.1"/>
    </source>
</evidence>
<comment type="subcellular location">
    <subcellularLocation>
        <location evidence="10">Nucleus</location>
    </subcellularLocation>
    <subcellularLocation>
        <location evidence="10">Chromosome</location>
        <location evidence="10">Centromere</location>
        <location evidence="10">Kinetochore</location>
    </subcellularLocation>
</comment>
<feature type="coiled-coil region" evidence="11">
    <location>
        <begin position="85"/>
        <end position="126"/>
    </location>
</feature>
<evidence type="ECO:0000256" key="1">
    <source>
        <dbReference type="ARBA" id="ARBA00007804"/>
    </source>
</evidence>
<protein>
    <recommendedName>
        <fullName evidence="10">Kinetochore protein Spc24</fullName>
    </recommendedName>
</protein>
<feature type="region of interest" description="Disordered" evidence="12">
    <location>
        <begin position="63"/>
        <end position="83"/>
    </location>
</feature>
<organism evidence="13 14">
    <name type="scientific">Athelia psychrophila</name>
    <dbReference type="NCBI Taxonomy" id="1759441"/>
    <lineage>
        <taxon>Eukaryota</taxon>
        <taxon>Fungi</taxon>
        <taxon>Dikarya</taxon>
        <taxon>Basidiomycota</taxon>
        <taxon>Agaricomycotina</taxon>
        <taxon>Agaricomycetes</taxon>
        <taxon>Agaricomycetidae</taxon>
        <taxon>Atheliales</taxon>
        <taxon>Atheliaceae</taxon>
        <taxon>Athelia</taxon>
    </lineage>
</organism>
<evidence type="ECO:0000256" key="3">
    <source>
        <dbReference type="ARBA" id="ARBA00022618"/>
    </source>
</evidence>
<dbReference type="EMBL" id="KV417552">
    <property type="protein sequence ID" value="KZP20867.1"/>
    <property type="molecule type" value="Genomic_DNA"/>
</dbReference>
<comment type="similarity">
    <text evidence="1 10">Belongs to the SPC24 family.</text>
</comment>
<dbReference type="GO" id="GO:0031262">
    <property type="term" value="C:Ndc80 complex"/>
    <property type="evidence" value="ECO:0007669"/>
    <property type="project" value="TreeGrafter"/>
</dbReference>
<dbReference type="GO" id="GO:0051301">
    <property type="term" value="P:cell division"/>
    <property type="evidence" value="ECO:0007669"/>
    <property type="project" value="UniProtKB-UniRule"/>
</dbReference>
<comment type="subunit">
    <text evidence="10">Component of the NDC80 complex.</text>
</comment>
<dbReference type="GO" id="GO:0005634">
    <property type="term" value="C:nucleus"/>
    <property type="evidence" value="ECO:0007669"/>
    <property type="project" value="UniProtKB-SubCell"/>
</dbReference>
<dbReference type="AlphaFoldDB" id="A0A166JHL9"/>
<dbReference type="Proteomes" id="UP000076532">
    <property type="component" value="Unassembled WGS sequence"/>
</dbReference>
<keyword evidence="8 10" id="KW-0131">Cell cycle</keyword>
<sequence length="196" mass="21767">MASSTDIQEAIKLMKDMAPMLDPDEDYITIAETEQQTAATKAQRKKELEDMHAHLKALIRTLDTSRASATRPPTVPSATEHSSFINELESSRLSLAKAINDAESELASTEAELTRLKDEARTLEEYDPASEHEKELDGTAMRLQIYKGLGFEPVADKDGRLNKMLIRAQSGDVHVISFDEGKNTDYTALLWKLASS</sequence>
<keyword evidence="3 10" id="KW-0132">Cell division</keyword>
<keyword evidence="5 10" id="KW-0995">Kinetochore</keyword>
<dbReference type="STRING" id="436010.A0A166JHL9"/>
<keyword evidence="6 11" id="KW-0175">Coiled coil</keyword>
<name>A0A166JHL9_9AGAM</name>
<gene>
    <name evidence="13" type="ORF">FIBSPDRAFT_911025</name>
</gene>
<evidence type="ECO:0000256" key="10">
    <source>
        <dbReference type="RuleBase" id="RU368011"/>
    </source>
</evidence>
<keyword evidence="4 10" id="KW-0498">Mitosis</keyword>
<proteinExistence type="inferred from homology"/>
<keyword evidence="9 10" id="KW-0137">Centromere</keyword>
<dbReference type="OrthoDB" id="3344830at2759"/>
<dbReference type="PANTHER" id="PTHR22142">
    <property type="match status" value="1"/>
</dbReference>
<keyword evidence="7 10" id="KW-0539">Nucleus</keyword>
<reference evidence="13 14" key="1">
    <citation type="journal article" date="2016" name="Mol. Biol. Evol.">
        <title>Comparative Genomics of Early-Diverging Mushroom-Forming Fungi Provides Insights into the Origins of Lignocellulose Decay Capabilities.</title>
        <authorList>
            <person name="Nagy L.G."/>
            <person name="Riley R."/>
            <person name="Tritt A."/>
            <person name="Adam C."/>
            <person name="Daum C."/>
            <person name="Floudas D."/>
            <person name="Sun H."/>
            <person name="Yadav J.S."/>
            <person name="Pangilinan J."/>
            <person name="Larsson K.H."/>
            <person name="Matsuura K."/>
            <person name="Barry K."/>
            <person name="Labutti K."/>
            <person name="Kuo R."/>
            <person name="Ohm R.A."/>
            <person name="Bhattacharya S.S."/>
            <person name="Shirouzu T."/>
            <person name="Yoshinaga Y."/>
            <person name="Martin F.M."/>
            <person name="Grigoriev I.V."/>
            <person name="Hibbett D.S."/>
        </authorList>
    </citation>
    <scope>NUCLEOTIDE SEQUENCE [LARGE SCALE GENOMIC DNA]</scope>
    <source>
        <strain evidence="13 14">CBS 109695</strain>
    </source>
</reference>
<evidence type="ECO:0000256" key="6">
    <source>
        <dbReference type="ARBA" id="ARBA00023054"/>
    </source>
</evidence>
<evidence type="ECO:0000313" key="14">
    <source>
        <dbReference type="Proteomes" id="UP000076532"/>
    </source>
</evidence>
<dbReference type="GO" id="GO:0008017">
    <property type="term" value="F:microtubule binding"/>
    <property type="evidence" value="ECO:0007669"/>
    <property type="project" value="TreeGrafter"/>
</dbReference>